<reference evidence="7" key="1">
    <citation type="journal article" date="2019" name="Int. J. Syst. Evol. Microbiol.">
        <title>The Global Catalogue of Microorganisms (GCM) 10K type strain sequencing project: providing services to taxonomists for standard genome sequencing and annotation.</title>
        <authorList>
            <consortium name="The Broad Institute Genomics Platform"/>
            <consortium name="The Broad Institute Genome Sequencing Center for Infectious Disease"/>
            <person name="Wu L."/>
            <person name="Ma J."/>
        </authorList>
    </citation>
    <scope>NUCLEOTIDE SEQUENCE [LARGE SCALE GENOMIC DNA]</scope>
    <source>
        <strain evidence="7">KCTC 32255</strain>
    </source>
</reference>
<dbReference type="SUPFAM" id="SSF52402">
    <property type="entry name" value="Adenine nucleotide alpha hydrolases-like"/>
    <property type="match status" value="2"/>
</dbReference>
<proteinExistence type="predicted"/>
<name>A0ABW2BTX6_9PSEU</name>
<dbReference type="InterPro" id="IPR014730">
    <property type="entry name" value="ETF_a/b_N"/>
</dbReference>
<dbReference type="EMBL" id="JBHSXX010000001">
    <property type="protein sequence ID" value="MFC6866406.1"/>
    <property type="molecule type" value="Genomic_DNA"/>
</dbReference>
<dbReference type="InterPro" id="IPR029035">
    <property type="entry name" value="DHS-like_NAD/FAD-binding_dom"/>
</dbReference>
<sequence>MSGPVRARALVCLKQVPSPGSAEFDSRTKRVRRTEGSAVTNPADLYALGHALKLREALGWEVIVVTMGPPTATASLVDALSRGADRAVHLLDRRFAGADTLATARAITRLVEREEPHLVLTGRWTLDGATAQVGPQIAELAGLPQLTQVMSMRPTGNGRLLACTETDVGTEDWGLRLPALVSVCRGVTPPAVDDVDPTAIETVTADDLGASPRDFGTRGSPTFVVEIRPGRTDRITERAGVGDVVGRLATAIAAARDEAQSDRPAEGREPPREIWTVAEPLPDGGLHPTSLEALACARSVAAELGSTTVAVLPCADTDDAPRTLAAHGADRVIVLRSPGLSGYSTAAFTNALSVAVAEGSPFAVIAPFSARGRDYAPRVAARLGLGLTGDFVGLEVRDGDTADPDLVWLKPALGGDVVAPVIAHTIPSMGTLRPGSFTVAPVRDANDPRVECVEATVTPADTRCESINQRIEMPTAPGLTQAPVVIGLGAGLDSATRKAAERLARRIGGSLAATSAAVTAGEAPSQVEIGPLARTIAPTMYLGLGAHDRESLRAVTGAGHVVLIDPHAQFDEISGLADLVVTDALDGALGTLLNTPETASATTPH</sequence>
<feature type="domain" description="Electron transfer flavoprotein alpha/beta-subunit N-terminal" evidence="5">
    <location>
        <begin position="28"/>
        <end position="212"/>
    </location>
</feature>
<dbReference type="Gene3D" id="3.40.50.1220">
    <property type="entry name" value="TPP-binding domain"/>
    <property type="match status" value="1"/>
</dbReference>
<keyword evidence="7" id="KW-1185">Reference proteome</keyword>
<protein>
    <recommendedName>
        <fullName evidence="4">Electron transfer flavoprotein small subunit</fullName>
    </recommendedName>
</protein>
<dbReference type="InterPro" id="IPR014731">
    <property type="entry name" value="ETF_asu_C"/>
</dbReference>
<comment type="caution">
    <text evidence="6">The sequence shown here is derived from an EMBL/GenBank/DDBJ whole genome shotgun (WGS) entry which is preliminary data.</text>
</comment>
<evidence type="ECO:0000256" key="2">
    <source>
        <dbReference type="ARBA" id="ARBA00011355"/>
    </source>
</evidence>
<dbReference type="Proteomes" id="UP001596337">
    <property type="component" value="Unassembled WGS sequence"/>
</dbReference>
<dbReference type="InterPro" id="IPR012255">
    <property type="entry name" value="ETF_b"/>
</dbReference>
<evidence type="ECO:0000256" key="1">
    <source>
        <dbReference type="ARBA" id="ARBA00001974"/>
    </source>
</evidence>
<dbReference type="PANTHER" id="PTHR21294">
    <property type="entry name" value="ELECTRON TRANSFER FLAVOPROTEIN BETA-SUBUNIT"/>
    <property type="match status" value="1"/>
</dbReference>
<comment type="function">
    <text evidence="3">The electron transfer flavoprotein serves as a specific electron acceptor for other dehydrogenases. It transfers the electrons to the main respiratory chain via ETF-ubiquinone oxidoreductase (ETF dehydrogenase).</text>
</comment>
<comment type="subunit">
    <text evidence="2">Heterodimer of an alpha and a beta subunit.</text>
</comment>
<dbReference type="Pfam" id="PF01012">
    <property type="entry name" value="ETF"/>
    <property type="match status" value="2"/>
</dbReference>
<dbReference type="RefSeq" id="WP_345402013.1">
    <property type="nucleotide sequence ID" value="NZ_BAABLA010000108.1"/>
</dbReference>
<dbReference type="InterPro" id="IPR014729">
    <property type="entry name" value="Rossmann-like_a/b/a_fold"/>
</dbReference>
<dbReference type="SUPFAM" id="SSF52467">
    <property type="entry name" value="DHS-like NAD/FAD-binding domain"/>
    <property type="match status" value="1"/>
</dbReference>
<comment type="cofactor">
    <cofactor evidence="1">
        <name>FAD</name>
        <dbReference type="ChEBI" id="CHEBI:57692"/>
    </cofactor>
</comment>
<feature type="domain" description="Electron transfer flavoprotein alpha/beta-subunit N-terminal" evidence="5">
    <location>
        <begin position="274"/>
        <end position="466"/>
    </location>
</feature>
<gene>
    <name evidence="6" type="ORF">ACFQGD_04540</name>
</gene>
<dbReference type="CDD" id="cd01714">
    <property type="entry name" value="ETF_beta"/>
    <property type="match status" value="1"/>
</dbReference>
<organism evidence="6 7">
    <name type="scientific">Haloechinothrix salitolerans</name>
    <dbReference type="NCBI Taxonomy" id="926830"/>
    <lineage>
        <taxon>Bacteria</taxon>
        <taxon>Bacillati</taxon>
        <taxon>Actinomycetota</taxon>
        <taxon>Actinomycetes</taxon>
        <taxon>Pseudonocardiales</taxon>
        <taxon>Pseudonocardiaceae</taxon>
        <taxon>Haloechinothrix</taxon>
    </lineage>
</organism>
<dbReference type="PANTHER" id="PTHR21294:SF17">
    <property type="entry name" value="PROTEIN FIXA"/>
    <property type="match status" value="1"/>
</dbReference>
<accession>A0ABW2BTX6</accession>
<dbReference type="SMART" id="SM00893">
    <property type="entry name" value="ETF"/>
    <property type="match status" value="2"/>
</dbReference>
<dbReference type="Pfam" id="PF00766">
    <property type="entry name" value="ETF_alpha"/>
    <property type="match status" value="1"/>
</dbReference>
<dbReference type="InterPro" id="IPR033948">
    <property type="entry name" value="ETF_beta_N"/>
</dbReference>
<evidence type="ECO:0000256" key="3">
    <source>
        <dbReference type="ARBA" id="ARBA00025649"/>
    </source>
</evidence>
<evidence type="ECO:0000259" key="5">
    <source>
        <dbReference type="SMART" id="SM00893"/>
    </source>
</evidence>
<dbReference type="Gene3D" id="3.40.50.620">
    <property type="entry name" value="HUPs"/>
    <property type="match status" value="2"/>
</dbReference>
<evidence type="ECO:0000313" key="7">
    <source>
        <dbReference type="Proteomes" id="UP001596337"/>
    </source>
</evidence>
<evidence type="ECO:0000313" key="6">
    <source>
        <dbReference type="EMBL" id="MFC6866406.1"/>
    </source>
</evidence>
<evidence type="ECO:0000256" key="4">
    <source>
        <dbReference type="ARBA" id="ARBA00042002"/>
    </source>
</evidence>